<dbReference type="RefSeq" id="WP_344172658.1">
    <property type="nucleotide sequence ID" value="NZ_BAAARY010000011.1"/>
</dbReference>
<feature type="region of interest" description="Disordered" evidence="7">
    <location>
        <begin position="1"/>
        <end position="31"/>
    </location>
</feature>
<dbReference type="PANTHER" id="PTHR34378:SF1">
    <property type="entry name" value="GLUTAMATE--CYSTEINE LIGASE, CHLOROPLASTIC"/>
    <property type="match status" value="1"/>
</dbReference>
<comment type="similarity">
    <text evidence="5 6">Belongs to the glutamate--cysteine ligase type 2 family. EgtA subfamily.</text>
</comment>
<dbReference type="EC" id="6.3.2.2" evidence="5"/>
<dbReference type="Proteomes" id="UP001499978">
    <property type="component" value="Unassembled WGS sequence"/>
</dbReference>
<dbReference type="InterPro" id="IPR035434">
    <property type="entry name" value="GCL_bact_plant"/>
</dbReference>
<dbReference type="PIRSF" id="PIRSF017901">
    <property type="entry name" value="GCL"/>
    <property type="match status" value="1"/>
</dbReference>
<evidence type="ECO:0000256" key="6">
    <source>
        <dbReference type="PIRNR" id="PIRNR017901"/>
    </source>
</evidence>
<dbReference type="InterPro" id="IPR006336">
    <property type="entry name" value="GCS2"/>
</dbReference>
<evidence type="ECO:0000256" key="2">
    <source>
        <dbReference type="ARBA" id="ARBA00022741"/>
    </source>
</evidence>
<evidence type="ECO:0000256" key="7">
    <source>
        <dbReference type="SAM" id="MobiDB-lite"/>
    </source>
</evidence>
<evidence type="ECO:0000313" key="8">
    <source>
        <dbReference type="EMBL" id="GAA2525963.1"/>
    </source>
</evidence>
<dbReference type="GO" id="GO:0016874">
    <property type="term" value="F:ligase activity"/>
    <property type="evidence" value="ECO:0007669"/>
    <property type="project" value="UniProtKB-KW"/>
</dbReference>
<dbReference type="EMBL" id="BAAARY010000011">
    <property type="protein sequence ID" value="GAA2525963.1"/>
    <property type="molecule type" value="Genomic_DNA"/>
</dbReference>
<keyword evidence="1 5" id="KW-0436">Ligase</keyword>
<keyword evidence="9" id="KW-1185">Reference proteome</keyword>
<comment type="pathway">
    <text evidence="5">Amino-acid biosynthesis; ergothioneine biosynthesis.</text>
</comment>
<evidence type="ECO:0000256" key="4">
    <source>
        <dbReference type="ARBA" id="ARBA00048819"/>
    </source>
</evidence>
<accession>A0ABN3NL96</accession>
<evidence type="ECO:0000256" key="1">
    <source>
        <dbReference type="ARBA" id="ARBA00022598"/>
    </source>
</evidence>
<comment type="function">
    <text evidence="5">Catalyzes the synthesis of gamma-glutamylcysteine (gamma-GC). This compound is used as substrate for the biosynthesis of the low-molecular thiol compound ergothioneine.</text>
</comment>
<feature type="compositionally biased region" description="Basic and acidic residues" evidence="7">
    <location>
        <begin position="1"/>
        <end position="11"/>
    </location>
</feature>
<dbReference type="Gene3D" id="3.30.590.20">
    <property type="match status" value="1"/>
</dbReference>
<evidence type="ECO:0000256" key="3">
    <source>
        <dbReference type="ARBA" id="ARBA00022840"/>
    </source>
</evidence>
<reference evidence="8 9" key="1">
    <citation type="journal article" date="2019" name="Int. J. Syst. Evol. Microbiol.">
        <title>The Global Catalogue of Microorganisms (GCM) 10K type strain sequencing project: providing services to taxonomists for standard genome sequencing and annotation.</title>
        <authorList>
            <consortium name="The Broad Institute Genomics Platform"/>
            <consortium name="The Broad Institute Genome Sequencing Center for Infectious Disease"/>
            <person name="Wu L."/>
            <person name="Ma J."/>
        </authorList>
    </citation>
    <scope>NUCLEOTIDE SEQUENCE [LARGE SCALE GENOMIC DNA]</scope>
    <source>
        <strain evidence="8 9">JCM 3367</strain>
    </source>
</reference>
<keyword evidence="2 5" id="KW-0547">Nucleotide-binding</keyword>
<dbReference type="HAMAP" id="MF_02034">
    <property type="entry name" value="EgtA"/>
    <property type="match status" value="1"/>
</dbReference>
<sequence>MLHERTVDRCSSRTTAPPPPDAPLTSRDQARRHTVAVGFRTGPARQLGVELEYTVHHVGAPARPVRAEELREALGPHAPIVLDPDQPPRPLPGGSWVTIEPGGQVELSTAPQPGLSALAVAAEADRRRLAGLLGDHGLVCGRAGLDPARPPRPVLRTPRYEAMARAYDRDGAAGHIMMRCSAGLQVCLDAGEPGELTARWTALHLFGPPLLAAFATSSRLAGRDTGQASARMVAWLDITAGRTDPVWSPGVVQSPGDAWAAYALDAPLLCVRRDGPDWSAPPGITFGDWLDGALPEPPTTRDLDHHLSTLFPPVRPRGYLEVRYLDAQPGPDWIAPTAALAALLADPTTTERAADLCAPAADRWRAAATAGMADPVVGPVARELLVLAGRELAGVGLPDAEAARVRAIFERRTTGEGRP</sequence>
<comment type="caution">
    <text evidence="8">The sequence shown here is derived from an EMBL/GenBank/DDBJ whole genome shotgun (WGS) entry which is preliminary data.</text>
</comment>
<evidence type="ECO:0000256" key="5">
    <source>
        <dbReference type="HAMAP-Rule" id="MF_02034"/>
    </source>
</evidence>
<name>A0ABN3NL96_9ACTN</name>
<proteinExistence type="inferred from homology"/>
<organism evidence="8 9">
    <name type="scientific">Pilimelia columellifera subsp. columellifera</name>
    <dbReference type="NCBI Taxonomy" id="706583"/>
    <lineage>
        <taxon>Bacteria</taxon>
        <taxon>Bacillati</taxon>
        <taxon>Actinomycetota</taxon>
        <taxon>Actinomycetes</taxon>
        <taxon>Micromonosporales</taxon>
        <taxon>Micromonosporaceae</taxon>
        <taxon>Pilimelia</taxon>
    </lineage>
</organism>
<comment type="catalytic activity">
    <reaction evidence="4 5 6">
        <text>L-cysteine + L-glutamate + ATP = gamma-L-glutamyl-L-cysteine + ADP + phosphate + H(+)</text>
        <dbReference type="Rhea" id="RHEA:13285"/>
        <dbReference type="ChEBI" id="CHEBI:15378"/>
        <dbReference type="ChEBI" id="CHEBI:29985"/>
        <dbReference type="ChEBI" id="CHEBI:30616"/>
        <dbReference type="ChEBI" id="CHEBI:35235"/>
        <dbReference type="ChEBI" id="CHEBI:43474"/>
        <dbReference type="ChEBI" id="CHEBI:58173"/>
        <dbReference type="ChEBI" id="CHEBI:456216"/>
        <dbReference type="EC" id="6.3.2.2"/>
    </reaction>
</comment>
<dbReference type="SUPFAM" id="SSF55931">
    <property type="entry name" value="Glutamine synthetase/guanido kinase"/>
    <property type="match status" value="1"/>
</dbReference>
<protein>
    <recommendedName>
        <fullName evidence="5">Glutamate--cysteine ligase EgtA</fullName>
        <ecNumber evidence="5">6.3.2.2</ecNumber>
    </recommendedName>
    <alternativeName>
        <fullName evidence="5">Gamma-glutamylcysteine synthase</fullName>
        <shortName evidence="5">GCS</shortName>
        <shortName evidence="5">Gamma-ECS</shortName>
    </alternativeName>
</protein>
<keyword evidence="3 5" id="KW-0067">ATP-binding</keyword>
<gene>
    <name evidence="5 8" type="primary">egtA</name>
    <name evidence="8" type="ORF">GCM10010201_25840</name>
</gene>
<dbReference type="PANTHER" id="PTHR34378">
    <property type="entry name" value="GLUTAMATE--CYSTEINE LIGASE, CHLOROPLASTIC"/>
    <property type="match status" value="1"/>
</dbReference>
<evidence type="ECO:0000313" key="9">
    <source>
        <dbReference type="Proteomes" id="UP001499978"/>
    </source>
</evidence>
<dbReference type="InterPro" id="IPR017809">
    <property type="entry name" value="EgtA_Actinobacteria"/>
</dbReference>
<dbReference type="Pfam" id="PF04107">
    <property type="entry name" value="GCS2"/>
    <property type="match status" value="1"/>
</dbReference>
<dbReference type="InterPro" id="IPR014746">
    <property type="entry name" value="Gln_synth/guanido_kin_cat_dom"/>
</dbReference>